<keyword evidence="4 5" id="KW-0067">ATP-binding</keyword>
<organism evidence="9 10">
    <name type="scientific">Pendulispora rubella</name>
    <dbReference type="NCBI Taxonomy" id="2741070"/>
    <lineage>
        <taxon>Bacteria</taxon>
        <taxon>Pseudomonadati</taxon>
        <taxon>Myxococcota</taxon>
        <taxon>Myxococcia</taxon>
        <taxon>Myxococcales</taxon>
        <taxon>Sorangiineae</taxon>
        <taxon>Pendulisporaceae</taxon>
        <taxon>Pendulispora</taxon>
    </lineage>
</organism>
<dbReference type="PANTHER" id="PTHR43289">
    <property type="entry name" value="MITOGEN-ACTIVATED PROTEIN KINASE KINASE KINASE 20-RELATED"/>
    <property type="match status" value="1"/>
</dbReference>
<name>A0ABZ2KVU4_9BACT</name>
<dbReference type="InterPro" id="IPR011990">
    <property type="entry name" value="TPR-like_helical_dom_sf"/>
</dbReference>
<protein>
    <submittedName>
        <fullName evidence="9">Protein kinase</fullName>
    </submittedName>
</protein>
<dbReference type="SUPFAM" id="SSF48452">
    <property type="entry name" value="TPR-like"/>
    <property type="match status" value="2"/>
</dbReference>
<sequence>MVLQKYKITRLLGVGGMAAVYAATHRNGHRVAIKYLHEHLSDDADIRRLFSREAYVANEVDHPGVVPVLDDAEDEHGCILLIMPLLDGETLRARWERTGKRLSVAEVGVLMWDVLDVLAAAHSKGIVHRDIKPENLFVDSNGHIRVLDFGIARHIDTEANATVTGRMIGTPAFMPPEQALGKREEIGPASDCWAAGATIFTLLSGELVHVANSAEALLASAATQRARSLASVSTTIPASIVRFVDKSLAFEISDRWRTGYEMREALLNAFEETLGETLATVAPKLRAQITAEFSLYHDDSATQRGSTKHDDGAQGPLSPPATPQHLKPAPSAEYGAHTPEGIVGDPPQTAAGFGRPSTRVWNSLVGIIITLGLAVSGFLALHAAAGSSARTTTKNEPLAPTESPTSGANSAALRELSAGVQSWRDASMWGAERTIAHALELDPNLASAHLYLAMLSTWTAEETRAHHHSASLNRNLLSPRDRILLEAYTPAMAVPPNLAASVEHLLAAKESYPSDWLVLYSLADMLIRTSKLSQAIEVLDELMRVDPSLALAWEAKAIALGLLEDIEGTRDSLSMCIQLSPYASSCLETLAKLDMNEGRCPEAEQGFRTLMAMPNPANYWPTFLAATIYARGGSLESVLRTLEQGWQLSSGPKREVARLQDEALIHVLAGEFLDAKRTVKEWRNALSGTRYETPRTRAVKLDLYISLELGEYELAARLASEQLHERQSLVSTAINDSAMMALRIQYLAGRLPRDLLEKRRATWLEQQATRPNLVGSTNLRWIAAYASSALTPEDAAEALRVLPSYLPLPDKLDRDVEADAAIGRVYLLNNDAKTAVTYLQRGANSCRATRLPFEHTWAHMNLGIAYERLGDLPHACEAYTTVLRRWGKESRSVTANEARKRFQNLRCASPAH</sequence>
<evidence type="ECO:0000313" key="9">
    <source>
        <dbReference type="EMBL" id="WXB02797.1"/>
    </source>
</evidence>
<dbReference type="CDD" id="cd14014">
    <property type="entry name" value="STKc_PknB_like"/>
    <property type="match status" value="1"/>
</dbReference>
<evidence type="ECO:0000256" key="5">
    <source>
        <dbReference type="PROSITE-ProRule" id="PRU10141"/>
    </source>
</evidence>
<evidence type="ECO:0000256" key="1">
    <source>
        <dbReference type="ARBA" id="ARBA00022679"/>
    </source>
</evidence>
<feature type="region of interest" description="Disordered" evidence="6">
    <location>
        <begin position="387"/>
        <end position="411"/>
    </location>
</feature>
<evidence type="ECO:0000256" key="7">
    <source>
        <dbReference type="SAM" id="Phobius"/>
    </source>
</evidence>
<dbReference type="SMART" id="SM00220">
    <property type="entry name" value="S_TKc"/>
    <property type="match status" value="1"/>
</dbReference>
<gene>
    <name evidence="9" type="ORF">LVJ94_38530</name>
</gene>
<reference evidence="9" key="1">
    <citation type="submission" date="2021-12" db="EMBL/GenBank/DDBJ databases">
        <title>Discovery of the Pendulisporaceae a myxobacterial family with distinct sporulation behavior and unique specialized metabolism.</title>
        <authorList>
            <person name="Garcia R."/>
            <person name="Popoff A."/>
            <person name="Bader C.D."/>
            <person name="Loehr J."/>
            <person name="Walesch S."/>
            <person name="Walt C."/>
            <person name="Boldt J."/>
            <person name="Bunk B."/>
            <person name="Haeckl F.J.F.P.J."/>
            <person name="Gunesch A.P."/>
            <person name="Birkelbach J."/>
            <person name="Nuebel U."/>
            <person name="Pietschmann T."/>
            <person name="Bach T."/>
            <person name="Mueller R."/>
        </authorList>
    </citation>
    <scope>NUCLEOTIDE SEQUENCE</scope>
    <source>
        <strain evidence="9">MSr11367</strain>
    </source>
</reference>
<dbReference type="InterPro" id="IPR008271">
    <property type="entry name" value="Ser/Thr_kinase_AS"/>
</dbReference>
<dbReference type="SUPFAM" id="SSF56112">
    <property type="entry name" value="Protein kinase-like (PK-like)"/>
    <property type="match status" value="1"/>
</dbReference>
<dbReference type="InterPro" id="IPR011009">
    <property type="entry name" value="Kinase-like_dom_sf"/>
</dbReference>
<feature type="compositionally biased region" description="Basic and acidic residues" evidence="6">
    <location>
        <begin position="300"/>
        <end position="312"/>
    </location>
</feature>
<evidence type="ECO:0000313" key="10">
    <source>
        <dbReference type="Proteomes" id="UP001374803"/>
    </source>
</evidence>
<keyword evidence="1" id="KW-0808">Transferase</keyword>
<dbReference type="GO" id="GO:0016301">
    <property type="term" value="F:kinase activity"/>
    <property type="evidence" value="ECO:0007669"/>
    <property type="project" value="UniProtKB-KW"/>
</dbReference>
<dbReference type="PROSITE" id="PS50011">
    <property type="entry name" value="PROTEIN_KINASE_DOM"/>
    <property type="match status" value="1"/>
</dbReference>
<dbReference type="PANTHER" id="PTHR43289:SF6">
    <property type="entry name" value="SERINE_THREONINE-PROTEIN KINASE NEKL-3"/>
    <property type="match status" value="1"/>
</dbReference>
<feature type="domain" description="Protein kinase" evidence="8">
    <location>
        <begin position="6"/>
        <end position="267"/>
    </location>
</feature>
<feature type="binding site" evidence="5">
    <location>
        <position position="34"/>
    </location>
    <ligand>
        <name>ATP</name>
        <dbReference type="ChEBI" id="CHEBI:30616"/>
    </ligand>
</feature>
<dbReference type="InterPro" id="IPR000719">
    <property type="entry name" value="Prot_kinase_dom"/>
</dbReference>
<evidence type="ECO:0000256" key="6">
    <source>
        <dbReference type="SAM" id="MobiDB-lite"/>
    </source>
</evidence>
<evidence type="ECO:0000256" key="4">
    <source>
        <dbReference type="ARBA" id="ARBA00022840"/>
    </source>
</evidence>
<dbReference type="InterPro" id="IPR017441">
    <property type="entry name" value="Protein_kinase_ATP_BS"/>
</dbReference>
<dbReference type="PROSITE" id="PS00107">
    <property type="entry name" value="PROTEIN_KINASE_ATP"/>
    <property type="match status" value="1"/>
</dbReference>
<keyword evidence="7" id="KW-1133">Transmembrane helix</keyword>
<evidence type="ECO:0000256" key="2">
    <source>
        <dbReference type="ARBA" id="ARBA00022741"/>
    </source>
</evidence>
<keyword evidence="10" id="KW-1185">Reference proteome</keyword>
<dbReference type="Gene3D" id="1.10.510.10">
    <property type="entry name" value="Transferase(Phosphotransferase) domain 1"/>
    <property type="match status" value="1"/>
</dbReference>
<proteinExistence type="predicted"/>
<dbReference type="SMART" id="SM00028">
    <property type="entry name" value="TPR"/>
    <property type="match status" value="3"/>
</dbReference>
<dbReference type="Proteomes" id="UP001374803">
    <property type="component" value="Chromosome"/>
</dbReference>
<keyword evidence="3 9" id="KW-0418">Kinase</keyword>
<dbReference type="Pfam" id="PF00069">
    <property type="entry name" value="Pkinase"/>
    <property type="match status" value="1"/>
</dbReference>
<dbReference type="EMBL" id="CP089983">
    <property type="protein sequence ID" value="WXB02797.1"/>
    <property type="molecule type" value="Genomic_DNA"/>
</dbReference>
<keyword evidence="7" id="KW-0472">Membrane</keyword>
<evidence type="ECO:0000259" key="8">
    <source>
        <dbReference type="PROSITE" id="PS50011"/>
    </source>
</evidence>
<dbReference type="InterPro" id="IPR019734">
    <property type="entry name" value="TPR_rpt"/>
</dbReference>
<dbReference type="PROSITE" id="PS00108">
    <property type="entry name" value="PROTEIN_KINASE_ST"/>
    <property type="match status" value="1"/>
</dbReference>
<keyword evidence="7" id="KW-0812">Transmembrane</keyword>
<dbReference type="RefSeq" id="WP_394832423.1">
    <property type="nucleotide sequence ID" value="NZ_CP089929.1"/>
</dbReference>
<dbReference type="Gene3D" id="1.25.40.10">
    <property type="entry name" value="Tetratricopeptide repeat domain"/>
    <property type="match status" value="2"/>
</dbReference>
<evidence type="ECO:0000256" key="3">
    <source>
        <dbReference type="ARBA" id="ARBA00022777"/>
    </source>
</evidence>
<feature type="region of interest" description="Disordered" evidence="6">
    <location>
        <begin position="300"/>
        <end position="351"/>
    </location>
</feature>
<feature type="transmembrane region" description="Helical" evidence="7">
    <location>
        <begin position="364"/>
        <end position="385"/>
    </location>
</feature>
<dbReference type="Gene3D" id="3.30.200.20">
    <property type="entry name" value="Phosphorylase Kinase, domain 1"/>
    <property type="match status" value="1"/>
</dbReference>
<keyword evidence="2 5" id="KW-0547">Nucleotide-binding</keyword>
<accession>A0ABZ2KVU4</accession>